<organism evidence="2 3">
    <name type="scientific">Oryzias latipes</name>
    <name type="common">Japanese rice fish</name>
    <name type="synonym">Japanese killifish</name>
    <dbReference type="NCBI Taxonomy" id="8090"/>
    <lineage>
        <taxon>Eukaryota</taxon>
        <taxon>Metazoa</taxon>
        <taxon>Chordata</taxon>
        <taxon>Craniata</taxon>
        <taxon>Vertebrata</taxon>
        <taxon>Euteleostomi</taxon>
        <taxon>Actinopterygii</taxon>
        <taxon>Neopterygii</taxon>
        <taxon>Teleostei</taxon>
        <taxon>Neoteleostei</taxon>
        <taxon>Acanthomorphata</taxon>
        <taxon>Ovalentaria</taxon>
        <taxon>Atherinomorphae</taxon>
        <taxon>Beloniformes</taxon>
        <taxon>Adrianichthyidae</taxon>
        <taxon>Oryziinae</taxon>
        <taxon>Oryzias</taxon>
    </lineage>
</organism>
<dbReference type="AlphaFoldDB" id="A0A3P9JM97"/>
<dbReference type="Ensembl" id="ENSORLT00015034778.1">
    <property type="protein sequence ID" value="ENSORLP00015033278.1"/>
    <property type="gene ID" value="ENSORLG00015000529.1"/>
</dbReference>
<protein>
    <recommendedName>
        <fullName evidence="1">Integrase catalytic domain-containing protein</fullName>
    </recommendedName>
</protein>
<dbReference type="Proteomes" id="UP000265200">
    <property type="component" value="Chromosome 1"/>
</dbReference>
<dbReference type="Pfam" id="PF00665">
    <property type="entry name" value="rve"/>
    <property type="match status" value="1"/>
</dbReference>
<dbReference type="PANTHER" id="PTHR37984">
    <property type="entry name" value="PROTEIN CBG26694"/>
    <property type="match status" value="1"/>
</dbReference>
<dbReference type="InterPro" id="IPR056924">
    <property type="entry name" value="SH3_Tf2-1"/>
</dbReference>
<dbReference type="SUPFAM" id="SSF53098">
    <property type="entry name" value="Ribonuclease H-like"/>
    <property type="match status" value="1"/>
</dbReference>
<dbReference type="InterPro" id="IPR036397">
    <property type="entry name" value="RNaseH_sf"/>
</dbReference>
<evidence type="ECO:0000313" key="2">
    <source>
        <dbReference type="Ensembl" id="ENSORLP00015033278.1"/>
    </source>
</evidence>
<dbReference type="PANTHER" id="PTHR37984:SF5">
    <property type="entry name" value="PROTEIN NYNRIN-LIKE"/>
    <property type="match status" value="1"/>
</dbReference>
<reference evidence="2" key="3">
    <citation type="submission" date="2025-08" db="UniProtKB">
        <authorList>
            <consortium name="Ensembl"/>
        </authorList>
    </citation>
    <scope>IDENTIFICATION</scope>
    <source>
        <strain evidence="2">HSOK</strain>
    </source>
</reference>
<name>A0A3P9JM97_ORYLA</name>
<dbReference type="InterPro" id="IPR050951">
    <property type="entry name" value="Retrovirus_Pol_polyprotein"/>
</dbReference>
<dbReference type="InterPro" id="IPR001584">
    <property type="entry name" value="Integrase_cat-core"/>
</dbReference>
<reference evidence="2 3" key="2">
    <citation type="submission" date="2017-04" db="EMBL/GenBank/DDBJ databases">
        <title>CpG methylation of centromeres and impact of large insertions on vertebrate speciation.</title>
        <authorList>
            <person name="Ichikawa K."/>
            <person name="Yoshimura J."/>
            <person name="Morishita S."/>
        </authorList>
    </citation>
    <scope>NUCLEOTIDE SEQUENCE</scope>
    <source>
        <strain evidence="2 3">HSOK</strain>
    </source>
</reference>
<dbReference type="Gene3D" id="3.30.420.10">
    <property type="entry name" value="Ribonuclease H-like superfamily/Ribonuclease H"/>
    <property type="match status" value="1"/>
</dbReference>
<dbReference type="InterPro" id="IPR012337">
    <property type="entry name" value="RNaseH-like_sf"/>
</dbReference>
<dbReference type="GO" id="GO:0015074">
    <property type="term" value="P:DNA integration"/>
    <property type="evidence" value="ECO:0007669"/>
    <property type="project" value="InterPro"/>
</dbReference>
<evidence type="ECO:0000259" key="1">
    <source>
        <dbReference type="PROSITE" id="PS50994"/>
    </source>
</evidence>
<reference key="1">
    <citation type="journal article" date="2007" name="Nature">
        <title>The medaka draft genome and insights into vertebrate genome evolution.</title>
        <authorList>
            <person name="Kasahara M."/>
            <person name="Naruse K."/>
            <person name="Sasaki S."/>
            <person name="Nakatani Y."/>
            <person name="Qu W."/>
            <person name="Ahsan B."/>
            <person name="Yamada T."/>
            <person name="Nagayasu Y."/>
            <person name="Doi K."/>
            <person name="Kasai Y."/>
            <person name="Jindo T."/>
            <person name="Kobayashi D."/>
            <person name="Shimada A."/>
            <person name="Toyoda A."/>
            <person name="Kuroki Y."/>
            <person name="Fujiyama A."/>
            <person name="Sasaki T."/>
            <person name="Shimizu A."/>
            <person name="Asakawa S."/>
            <person name="Shimizu N."/>
            <person name="Hashimoto S."/>
            <person name="Yang J."/>
            <person name="Lee Y."/>
            <person name="Matsushima K."/>
            <person name="Sugano S."/>
            <person name="Sakaizumi M."/>
            <person name="Narita T."/>
            <person name="Ohishi K."/>
            <person name="Haga S."/>
            <person name="Ohta F."/>
            <person name="Nomoto H."/>
            <person name="Nogata K."/>
            <person name="Morishita T."/>
            <person name="Endo T."/>
            <person name="Shin-I T."/>
            <person name="Takeda H."/>
            <person name="Morishita S."/>
            <person name="Kohara Y."/>
        </authorList>
    </citation>
    <scope>NUCLEOTIDE SEQUENCE [LARGE SCALE GENOMIC DNA]</scope>
    <source>
        <strain>Hd-rR</strain>
    </source>
</reference>
<dbReference type="FunFam" id="3.30.420.10:FF:000032">
    <property type="entry name" value="Retrovirus-related Pol polyprotein from transposon 297-like Protein"/>
    <property type="match status" value="1"/>
</dbReference>
<sequence>MLGIDIMGPFPRSKKSNTVLVVVVDYYTKWVEMFPLKDAKTPRLIRILREEIFTRWGVPKYLVSDRGPQFTSHLIKELCNSWGVIPKLTTSYHPQTNLTERFNRTIKTMIASFVGQDHNTWDQWIPEFRFAINTAQQETTGKTPAELALGRTIHGPLERLIQKPPSPDQRSAYTLVERQQRMAEEVKRRMGLHQARQAKYYNNRRRDAHFLSGDLVWVRSHPLSKATDKFTAKLAPRWEGPAKVIRKLGPVNYKVGMGDPRREDVVHIVHLKKYH</sequence>
<dbReference type="PROSITE" id="PS50994">
    <property type="entry name" value="INTEGRASE"/>
    <property type="match status" value="1"/>
</dbReference>
<reference evidence="2" key="4">
    <citation type="submission" date="2025-09" db="UniProtKB">
        <authorList>
            <consortium name="Ensembl"/>
        </authorList>
    </citation>
    <scope>IDENTIFICATION</scope>
    <source>
        <strain evidence="2">HSOK</strain>
    </source>
</reference>
<feature type="domain" description="Integrase catalytic" evidence="1">
    <location>
        <begin position="1"/>
        <end position="152"/>
    </location>
</feature>
<evidence type="ECO:0000313" key="3">
    <source>
        <dbReference type="Proteomes" id="UP000265200"/>
    </source>
</evidence>
<proteinExistence type="predicted"/>
<dbReference type="Pfam" id="PF24626">
    <property type="entry name" value="SH3_Tf2-1"/>
    <property type="match status" value="1"/>
</dbReference>
<accession>A0A3P9JM97</accession>
<dbReference type="GO" id="GO:0003676">
    <property type="term" value="F:nucleic acid binding"/>
    <property type="evidence" value="ECO:0007669"/>
    <property type="project" value="InterPro"/>
</dbReference>